<feature type="binding site" evidence="3">
    <location>
        <position position="321"/>
    </location>
    <ligand>
        <name>ATP</name>
        <dbReference type="ChEBI" id="CHEBI:30616"/>
    </ligand>
</feature>
<dbReference type="SMART" id="SM00220">
    <property type="entry name" value="S_TKc"/>
    <property type="match status" value="1"/>
</dbReference>
<accession>A0A9K3CUP0</accession>
<dbReference type="InterPro" id="IPR006652">
    <property type="entry name" value="Kelch_1"/>
</dbReference>
<dbReference type="InterPro" id="IPR011009">
    <property type="entry name" value="Kinase-like_dom_sf"/>
</dbReference>
<dbReference type="InterPro" id="IPR017441">
    <property type="entry name" value="Protein_kinase_ATP_BS"/>
</dbReference>
<dbReference type="Pfam" id="PF01344">
    <property type="entry name" value="Kelch_1"/>
    <property type="match status" value="1"/>
</dbReference>
<dbReference type="Pfam" id="PF24681">
    <property type="entry name" value="Kelch_KLHDC2_KLHL20_DRC7"/>
    <property type="match status" value="1"/>
</dbReference>
<evidence type="ECO:0000259" key="5">
    <source>
        <dbReference type="PROSITE" id="PS50011"/>
    </source>
</evidence>
<dbReference type="PROSITE" id="PS50011">
    <property type="entry name" value="PROTEIN_KINASE_DOM"/>
    <property type="match status" value="1"/>
</dbReference>
<evidence type="ECO:0000256" key="4">
    <source>
        <dbReference type="SAM" id="MobiDB-lite"/>
    </source>
</evidence>
<gene>
    <name evidence="6" type="ORF">KIPB_005002</name>
</gene>
<dbReference type="Gene3D" id="2.120.10.80">
    <property type="entry name" value="Kelch-type beta propeller"/>
    <property type="match status" value="1"/>
</dbReference>
<dbReference type="OrthoDB" id="2649at2759"/>
<dbReference type="GO" id="GO:0004672">
    <property type="term" value="F:protein kinase activity"/>
    <property type="evidence" value="ECO:0007669"/>
    <property type="project" value="InterPro"/>
</dbReference>
<dbReference type="Gene3D" id="3.30.200.20">
    <property type="entry name" value="Phosphorylase Kinase, domain 1"/>
    <property type="match status" value="1"/>
</dbReference>
<feature type="domain" description="Protein kinase" evidence="5">
    <location>
        <begin position="292"/>
        <end position="603"/>
    </location>
</feature>
<feature type="non-terminal residue" evidence="6">
    <location>
        <position position="780"/>
    </location>
</feature>
<dbReference type="GO" id="GO:0005737">
    <property type="term" value="C:cytoplasm"/>
    <property type="evidence" value="ECO:0007669"/>
    <property type="project" value="TreeGrafter"/>
</dbReference>
<dbReference type="EMBL" id="BDIP01001128">
    <property type="protein sequence ID" value="GIQ83649.1"/>
    <property type="molecule type" value="Genomic_DNA"/>
</dbReference>
<protein>
    <recommendedName>
        <fullName evidence="5">Protein kinase domain-containing protein</fullName>
    </recommendedName>
</protein>
<keyword evidence="1 3" id="KW-0547">Nucleotide-binding</keyword>
<keyword evidence="7" id="KW-1185">Reference proteome</keyword>
<dbReference type="PROSITE" id="PS00108">
    <property type="entry name" value="PROTEIN_KINASE_ST"/>
    <property type="match status" value="1"/>
</dbReference>
<dbReference type="Pfam" id="PF00069">
    <property type="entry name" value="Pkinase"/>
    <property type="match status" value="1"/>
</dbReference>
<reference evidence="6 7" key="1">
    <citation type="journal article" date="2018" name="PLoS ONE">
        <title>The draft genome of Kipferlia bialata reveals reductive genome evolution in fornicate parasites.</title>
        <authorList>
            <person name="Tanifuji G."/>
            <person name="Takabayashi S."/>
            <person name="Kume K."/>
            <person name="Takagi M."/>
            <person name="Nakayama T."/>
            <person name="Kamikawa R."/>
            <person name="Inagaki Y."/>
            <person name="Hashimoto T."/>
        </authorList>
    </citation>
    <scope>NUCLEOTIDE SEQUENCE [LARGE SCALE GENOMIC DNA]</scope>
    <source>
        <strain evidence="6">NY0173</strain>
    </source>
</reference>
<feature type="region of interest" description="Disordered" evidence="4">
    <location>
        <begin position="1"/>
        <end position="21"/>
    </location>
</feature>
<dbReference type="GO" id="GO:0005524">
    <property type="term" value="F:ATP binding"/>
    <property type="evidence" value="ECO:0007669"/>
    <property type="project" value="UniProtKB-UniRule"/>
</dbReference>
<proteinExistence type="predicted"/>
<dbReference type="InterPro" id="IPR015915">
    <property type="entry name" value="Kelch-typ_b-propeller"/>
</dbReference>
<dbReference type="Gene3D" id="3.80.10.10">
    <property type="entry name" value="Ribonuclease Inhibitor"/>
    <property type="match status" value="1"/>
</dbReference>
<evidence type="ECO:0000256" key="2">
    <source>
        <dbReference type="ARBA" id="ARBA00022840"/>
    </source>
</evidence>
<evidence type="ECO:0000313" key="7">
    <source>
        <dbReference type="Proteomes" id="UP000265618"/>
    </source>
</evidence>
<evidence type="ECO:0000256" key="3">
    <source>
        <dbReference type="PROSITE-ProRule" id="PRU10141"/>
    </source>
</evidence>
<dbReference type="PROSITE" id="PS00107">
    <property type="entry name" value="PROTEIN_KINASE_ATP"/>
    <property type="match status" value="1"/>
</dbReference>
<dbReference type="SUPFAM" id="SSF117281">
    <property type="entry name" value="Kelch motif"/>
    <property type="match status" value="2"/>
</dbReference>
<dbReference type="InterPro" id="IPR032675">
    <property type="entry name" value="LRR_dom_sf"/>
</dbReference>
<dbReference type="PANTHER" id="PTHR24361">
    <property type="entry name" value="MITOGEN-ACTIVATED KINASE KINASE KINASE"/>
    <property type="match status" value="1"/>
</dbReference>
<dbReference type="InterPro" id="IPR008271">
    <property type="entry name" value="Ser/Thr_kinase_AS"/>
</dbReference>
<dbReference type="AlphaFoldDB" id="A0A9K3CUP0"/>
<dbReference type="CDD" id="cd14014">
    <property type="entry name" value="STKc_PknB_like"/>
    <property type="match status" value="1"/>
</dbReference>
<organism evidence="6 7">
    <name type="scientific">Kipferlia bialata</name>
    <dbReference type="NCBI Taxonomy" id="797122"/>
    <lineage>
        <taxon>Eukaryota</taxon>
        <taxon>Metamonada</taxon>
        <taxon>Carpediemonas-like organisms</taxon>
        <taxon>Kipferlia</taxon>
    </lineage>
</organism>
<dbReference type="InterPro" id="IPR053235">
    <property type="entry name" value="Ser_Thr_kinase"/>
</dbReference>
<name>A0A9K3CUP0_9EUKA</name>
<evidence type="ECO:0000256" key="1">
    <source>
        <dbReference type="ARBA" id="ARBA00022741"/>
    </source>
</evidence>
<dbReference type="InterPro" id="IPR000719">
    <property type="entry name" value="Prot_kinase_dom"/>
</dbReference>
<sequence>DPISGLLTGVPVPHTESSPPTNIRWTDACRVGDSIYVFSGQQGSVNIPTLYTYCIEDRTWSTQEREGQEEWPRPRTGHCVFSMHGMVYVVGGSLVGAWPIVNECWRYDAQTRLWTQRKSAPVEYIGAATSSVVGDTVHIIGNEGRDGCNRSLHLTYSEEGEGEWTQMPDTPFKAHRSSPTVLAVFKWSNCAGSVCIGTDILVMGGGGHSNRVHKYDTLTRKWDQLGDIHVDFQFGRACMLSPVTLLIHSEQDMIVGSLGSGRPSNGTTLAGQAPSLLNATSHTMRSFNSRYMWNRDLLGKGAFGYVVKAKDIQTGQIVAAKFQDLTNYNPREAGFEESHRALDKKTAKRLREVEREVAAEDLDVDSPHVVKIKDHFINKDNPNELVIIMELAKGETLKEYLRKYPGRCPERPLPYMLTIMYQLLLGLVALYRAKIVHRDIKPDNVMVYISEEGEVQVQIVDLGLCRILGEEKPTTNSTMIGNHLYRAPEHWPSSPHSPSLSGSDTGDVWAVGLLFSEMLHPKWLMSDIISECDSTRSLTPLSGRLYDDQFRFDTIPHSLVPPEVVPALADIINSMLQKDPNMRAPVTELVERMRQLQEEHPYTVTPESLEPVLPSSQPVQRGCTHAEFLAVSSALSIAQAEDCAQRSRGFDASAAADRLLLSSLTLSLDITSPPVVQSVETVLRALPARVKEVVLDGSTLAPGSVQTLSSALQGGNVSKLYLRRCNIGLDDLAPLLQSARECPSLTEVDISLNTLPLDGVRESVSRHGPTDRVVKVSVWQ</sequence>
<dbReference type="SUPFAM" id="SSF56112">
    <property type="entry name" value="Protein kinase-like (PK-like)"/>
    <property type="match status" value="1"/>
</dbReference>
<dbReference type="Gene3D" id="1.10.510.10">
    <property type="entry name" value="Transferase(Phosphotransferase) domain 1"/>
    <property type="match status" value="1"/>
</dbReference>
<dbReference type="SUPFAM" id="SSF52047">
    <property type="entry name" value="RNI-like"/>
    <property type="match status" value="1"/>
</dbReference>
<dbReference type="Proteomes" id="UP000265618">
    <property type="component" value="Unassembled WGS sequence"/>
</dbReference>
<dbReference type="PANTHER" id="PTHR24361:SF678">
    <property type="entry name" value="SPORULATION-SPECIFIC PROTEIN 1"/>
    <property type="match status" value="1"/>
</dbReference>
<evidence type="ECO:0000313" key="6">
    <source>
        <dbReference type="EMBL" id="GIQ83649.1"/>
    </source>
</evidence>
<comment type="caution">
    <text evidence="6">The sequence shown here is derived from an EMBL/GenBank/DDBJ whole genome shotgun (WGS) entry which is preliminary data.</text>
</comment>
<keyword evidence="2 3" id="KW-0067">ATP-binding</keyword>